<dbReference type="Gene3D" id="2.60.40.1530">
    <property type="entry name" value="ntegrin, alpha v. Chain A, domain 4"/>
    <property type="match status" value="1"/>
</dbReference>
<evidence type="ECO:0000259" key="16">
    <source>
        <dbReference type="Pfam" id="PF20806"/>
    </source>
</evidence>
<dbReference type="GO" id="GO:0098609">
    <property type="term" value="P:cell-cell adhesion"/>
    <property type="evidence" value="ECO:0007669"/>
    <property type="project" value="TreeGrafter"/>
</dbReference>
<reference evidence="17" key="1">
    <citation type="submission" date="2024-06" db="EMBL/GenBank/DDBJ databases">
        <authorList>
            <person name="Liu X."/>
            <person name="Lenzi L."/>
            <person name="Haldenby T S."/>
            <person name="Uol C."/>
        </authorList>
    </citation>
    <scope>NUCLEOTIDE SEQUENCE</scope>
</reference>
<comment type="subcellular location">
    <subcellularLocation>
        <location evidence="1 13">Membrane</location>
        <topology evidence="1 13">Single-pass type I membrane protein</topology>
    </subcellularLocation>
</comment>
<evidence type="ECO:0000313" key="18">
    <source>
        <dbReference type="Proteomes" id="UP001497525"/>
    </source>
</evidence>
<feature type="domain" description="Integrin alpha second immunoglobulin-like" evidence="15">
    <location>
        <begin position="780"/>
        <end position="874"/>
    </location>
</feature>
<comment type="caution">
    <text evidence="17">The sequence shown here is derived from an EMBL/GenBank/DDBJ whole genome shotgun (WGS) entry which is preliminary data.</text>
</comment>
<dbReference type="InterPro" id="IPR028994">
    <property type="entry name" value="Integrin_alpha_N"/>
</dbReference>
<feature type="repeat" description="FG-GAP" evidence="12">
    <location>
        <begin position="341"/>
        <end position="379"/>
    </location>
</feature>
<dbReference type="GO" id="GO:0005178">
    <property type="term" value="F:integrin binding"/>
    <property type="evidence" value="ECO:0007669"/>
    <property type="project" value="TreeGrafter"/>
</dbReference>
<evidence type="ECO:0000256" key="6">
    <source>
        <dbReference type="ARBA" id="ARBA00022889"/>
    </source>
</evidence>
<dbReference type="Proteomes" id="UP001497525">
    <property type="component" value="Unassembled WGS sequence"/>
</dbReference>
<feature type="compositionally biased region" description="Polar residues" evidence="14">
    <location>
        <begin position="903"/>
        <end position="918"/>
    </location>
</feature>
<dbReference type="InterPro" id="IPR048286">
    <property type="entry name" value="Integrin_alpha_Ig-like_3"/>
</dbReference>
<dbReference type="PROSITE" id="PS00242">
    <property type="entry name" value="INTEGRIN_ALPHA"/>
    <property type="match status" value="1"/>
</dbReference>
<dbReference type="SUPFAM" id="SSF69179">
    <property type="entry name" value="Integrin domains"/>
    <property type="match status" value="2"/>
</dbReference>
<accession>A0AAV2T7F7</accession>
<evidence type="ECO:0000256" key="7">
    <source>
        <dbReference type="ARBA" id="ARBA00022989"/>
    </source>
</evidence>
<dbReference type="InterPro" id="IPR013517">
    <property type="entry name" value="FG-GAP"/>
</dbReference>
<dbReference type="GO" id="GO:0007229">
    <property type="term" value="P:integrin-mediated signaling pathway"/>
    <property type="evidence" value="ECO:0007669"/>
    <property type="project" value="UniProtKB-KW"/>
</dbReference>
<dbReference type="GO" id="GO:0033627">
    <property type="term" value="P:cell adhesion mediated by integrin"/>
    <property type="evidence" value="ECO:0007669"/>
    <property type="project" value="TreeGrafter"/>
</dbReference>
<feature type="domain" description="Integrin alpha third immunoglobulin-like" evidence="16">
    <location>
        <begin position="1081"/>
        <end position="1245"/>
    </location>
</feature>
<feature type="transmembrane region" description="Helical" evidence="13">
    <location>
        <begin position="1282"/>
        <end position="1304"/>
    </location>
</feature>
<organism evidence="17 18">
    <name type="scientific">Calicophoron daubneyi</name>
    <name type="common">Rumen fluke</name>
    <name type="synonym">Paramphistomum daubneyi</name>
    <dbReference type="NCBI Taxonomy" id="300641"/>
    <lineage>
        <taxon>Eukaryota</taxon>
        <taxon>Metazoa</taxon>
        <taxon>Spiralia</taxon>
        <taxon>Lophotrochozoa</taxon>
        <taxon>Platyhelminthes</taxon>
        <taxon>Trematoda</taxon>
        <taxon>Digenea</taxon>
        <taxon>Plagiorchiida</taxon>
        <taxon>Pronocephalata</taxon>
        <taxon>Paramphistomoidea</taxon>
        <taxon>Paramphistomidae</taxon>
        <taxon>Calicophoron</taxon>
    </lineage>
</organism>
<feature type="region of interest" description="Disordered" evidence="14">
    <location>
        <begin position="385"/>
        <end position="419"/>
    </location>
</feature>
<dbReference type="Gene3D" id="1.20.5.930">
    <property type="entry name" value="Bicelle-embedded integrin alpha(iib) transmembrane segment"/>
    <property type="match status" value="1"/>
</dbReference>
<evidence type="ECO:0000256" key="1">
    <source>
        <dbReference type="ARBA" id="ARBA00004479"/>
    </source>
</evidence>
<dbReference type="EMBL" id="CAXLJL010000156">
    <property type="protein sequence ID" value="CAL5133388.1"/>
    <property type="molecule type" value="Genomic_DNA"/>
</dbReference>
<evidence type="ECO:0000256" key="4">
    <source>
        <dbReference type="ARBA" id="ARBA00022729"/>
    </source>
</evidence>
<protein>
    <recommendedName>
        <fullName evidence="19">Integrin alpha-2 domain-containing protein</fullName>
    </recommendedName>
</protein>
<evidence type="ECO:0000256" key="14">
    <source>
        <dbReference type="SAM" id="MobiDB-lite"/>
    </source>
</evidence>
<keyword evidence="8 13" id="KW-0401">Integrin</keyword>
<name>A0AAV2T7F7_CALDB</name>
<evidence type="ECO:0000256" key="13">
    <source>
        <dbReference type="RuleBase" id="RU003762"/>
    </source>
</evidence>
<dbReference type="GO" id="GO:0008305">
    <property type="term" value="C:integrin complex"/>
    <property type="evidence" value="ECO:0007669"/>
    <property type="project" value="InterPro"/>
</dbReference>
<keyword evidence="11" id="KW-0325">Glycoprotein</keyword>
<evidence type="ECO:0008006" key="19">
    <source>
        <dbReference type="Google" id="ProtNLM"/>
    </source>
</evidence>
<comment type="similarity">
    <text evidence="2 13">Belongs to the integrin alpha chain family.</text>
</comment>
<sequence length="1330" mass="147211">MISSSVMYGIVDYVTVIMLTNFLFSAATEIQQSPPDIIFPLNAVQIYAHVHRGSYFGYSVASYVGQARSFCLVGAPRARYEILDETFSEGTSEPTGQVYRLELDPTLPYCSVVPIATTDELRAEYGTPTPGISSWLGGSVSAASNSLNGIQLGCDPRYIYMPSLINQSLFEASYPDGQIRGTVQPRTYLGTGQCALYTGASLGYISVDACLSQEEGACLSGFSSDVQAGGEFGESLVALGMPGSYLTEGNVFLGHYRGRDMVNAMRLKSSPEDLKHKGFNLGFAVHLDRLMRKPQGTGVKNEKTQGDLDNMNLIVSSSVWFENDYRGIVMLLDRTLDLDGIKYLKDRWGHIGNFFGYSLTTADLDGNGIADIIVGAPYYTERKMDQKTAGEEPALKSARSSHTRDVKEEIDGESEQNWDKARDEKTWGDLLPDIGRAYVFYGIYMNSTEMLEESESNLEKLDYTSREPIALTGLKIPRGRFAHAMVNLGDVDGDGTEDLAISCPYCSDPKGQKDRGAVFIYLGRKGVPINDEPFQVIWPGDLPKLSPRAVCGDWGTEKVDARTFRSFGWSVSGGTDLDGNHASDIVVGDYESDQIVVIRARNSIWFDSPKWDLPQVQTLPWSGPGQTACGQRCRFRVRLSVAVRGQFIHLVQSNSLKLRVLVDLDAEMENAVLKRLTGRNKVGQVANNQAALGVVETIVSIDRDNLVLDRLTILDFDAEPQSTRIRGFLWKPVRINASIYSVFDPMPGVTGKNIASWSLHPFLGHHFFVSDPLQFSNPACGPDNICHADLQIRMVDLSLGPTDNLIIYFRERISQRNLTVGIGNLGENAYAAQLKMTFPHQISFTIPEDLICQSTVLSEMKATQILCSLGDPLGYTGANLRPFVFHLNTAGAFRELEEPVNDEPNNAGLSKSMKSSQPDPGGSGRYSRFPTEPPGETHFSRVPRELVSQDSITITAEVLSGNEDNDLRDNKASITYKLQLAAKVELSSSSLDRTTIDSRNFTVQLYEMQRVHPETLGPEIKHIYLVTNDGPSPIENLWVNVTIPMQTQEGEHLVYFLDRIRYHSEDGGPPLVANVAPEVISAEGHVRGTCFTPEWALNPLRLNAVHRGPVESHRAKRSTWVGHEADGEVQQTEELVKISVADDDQSNGKYLGNASSGENYTTAKRTPRSILPSVRKRQQEIIRCGQELADLGQPVCATIRCRIDQLSRGDAVRIVLRGYVWADTFFRHKISDLAIVSEAHSRLESHAFGWPVQGNLTVQPLAISQNFVFHGIKIPLFREIPLWPIILGGLLGAALLTFIIIGMWKCGFFRRRRWYDASKTNSVSVVPTDL</sequence>
<dbReference type="Gene3D" id="2.130.10.130">
    <property type="entry name" value="Integrin alpha, N-terminal"/>
    <property type="match status" value="1"/>
</dbReference>
<dbReference type="Pfam" id="PF20806">
    <property type="entry name" value="Integrin_A_Ig_3"/>
    <property type="match status" value="2"/>
</dbReference>
<dbReference type="InterPro" id="IPR018184">
    <property type="entry name" value="Integrin_alpha_C_CS"/>
</dbReference>
<keyword evidence="4" id="KW-0732">Signal</keyword>
<gene>
    <name evidence="17" type="ORF">CDAUBV1_LOCUS6635</name>
</gene>
<keyword evidence="6 13" id="KW-0130">Cell adhesion</keyword>
<evidence type="ECO:0000256" key="3">
    <source>
        <dbReference type="ARBA" id="ARBA00022692"/>
    </source>
</evidence>
<dbReference type="InterPro" id="IPR032695">
    <property type="entry name" value="Integrin_dom_sf"/>
</dbReference>
<proteinExistence type="inferred from homology"/>
<dbReference type="SUPFAM" id="SSF69318">
    <property type="entry name" value="Integrin alpha N-terminal domain"/>
    <property type="match status" value="1"/>
</dbReference>
<keyword evidence="7 13" id="KW-1133">Transmembrane helix</keyword>
<evidence type="ECO:0000313" key="17">
    <source>
        <dbReference type="EMBL" id="CAL5133388.1"/>
    </source>
</evidence>
<dbReference type="InterPro" id="IPR013519">
    <property type="entry name" value="Int_alpha_beta-p"/>
</dbReference>
<evidence type="ECO:0000256" key="11">
    <source>
        <dbReference type="ARBA" id="ARBA00023180"/>
    </source>
</evidence>
<dbReference type="Pfam" id="PF20805">
    <property type="entry name" value="Integrin_A_Ig_2"/>
    <property type="match status" value="1"/>
</dbReference>
<dbReference type="Gene3D" id="2.60.40.1510">
    <property type="entry name" value="ntegrin, alpha v. Chain A, domain 3"/>
    <property type="match status" value="1"/>
</dbReference>
<dbReference type="PROSITE" id="PS51470">
    <property type="entry name" value="FG_GAP"/>
    <property type="match status" value="1"/>
</dbReference>
<evidence type="ECO:0000256" key="12">
    <source>
        <dbReference type="PROSITE-ProRule" id="PRU00803"/>
    </source>
</evidence>
<evidence type="ECO:0000256" key="5">
    <source>
        <dbReference type="ARBA" id="ARBA00022737"/>
    </source>
</evidence>
<feature type="compositionally biased region" description="Basic and acidic residues" evidence="14">
    <location>
        <begin position="385"/>
        <end position="394"/>
    </location>
</feature>
<evidence type="ECO:0000256" key="8">
    <source>
        <dbReference type="ARBA" id="ARBA00023037"/>
    </source>
</evidence>
<evidence type="ECO:0000256" key="9">
    <source>
        <dbReference type="ARBA" id="ARBA00023136"/>
    </source>
</evidence>
<dbReference type="InterPro" id="IPR048285">
    <property type="entry name" value="Integrin_alpha_Ig-like_2"/>
</dbReference>
<dbReference type="GO" id="GO:0007160">
    <property type="term" value="P:cell-matrix adhesion"/>
    <property type="evidence" value="ECO:0007669"/>
    <property type="project" value="TreeGrafter"/>
</dbReference>
<keyword evidence="5" id="KW-0677">Repeat</keyword>
<dbReference type="Pfam" id="PF01839">
    <property type="entry name" value="FG-GAP"/>
    <property type="match status" value="1"/>
</dbReference>
<dbReference type="GO" id="GO:0009897">
    <property type="term" value="C:external side of plasma membrane"/>
    <property type="evidence" value="ECO:0007669"/>
    <property type="project" value="TreeGrafter"/>
</dbReference>
<evidence type="ECO:0000256" key="2">
    <source>
        <dbReference type="ARBA" id="ARBA00008054"/>
    </source>
</evidence>
<feature type="region of interest" description="Disordered" evidence="14">
    <location>
        <begin position="900"/>
        <end position="941"/>
    </location>
</feature>
<keyword evidence="3 13" id="KW-0812">Transmembrane</keyword>
<dbReference type="PRINTS" id="PR01185">
    <property type="entry name" value="INTEGRINA"/>
</dbReference>
<keyword evidence="9 13" id="KW-0472">Membrane</keyword>
<keyword evidence="10 13" id="KW-0675">Receptor</keyword>
<feature type="domain" description="Integrin alpha third immunoglobulin-like" evidence="16">
    <location>
        <begin position="1014"/>
        <end position="1058"/>
    </location>
</feature>
<evidence type="ECO:0000259" key="15">
    <source>
        <dbReference type="Pfam" id="PF20805"/>
    </source>
</evidence>
<dbReference type="InterPro" id="IPR000413">
    <property type="entry name" value="Integrin_alpha"/>
</dbReference>
<evidence type="ECO:0000256" key="10">
    <source>
        <dbReference type="ARBA" id="ARBA00023170"/>
    </source>
</evidence>
<dbReference type="PANTHER" id="PTHR23220:SF133">
    <property type="entry name" value="INTEGRIN ALPHA-PS2"/>
    <property type="match status" value="1"/>
</dbReference>
<dbReference type="PANTHER" id="PTHR23220">
    <property type="entry name" value="INTEGRIN ALPHA"/>
    <property type="match status" value="1"/>
</dbReference>
<dbReference type="SMART" id="SM00191">
    <property type="entry name" value="Int_alpha"/>
    <property type="match status" value="5"/>
</dbReference>